<evidence type="ECO:0000313" key="4">
    <source>
        <dbReference type="Proteomes" id="UP000295818"/>
    </source>
</evidence>
<sequence>MTPRVRPIDRNRPAAVKGTPARGRGARSGRWVPVALVGLSLIPVLAGISRLVVLAGGPELLLPADPRSEASPVPVVLHVVSAIGFAVLGAFQFSAGIRRRRPRWHRRAGRVLVVLGLVVAFSALWLTLFYPRQENTGDLLYLFRLLAASGLAASIIIGFAAIRNREIARHRAWMIRAYALALGAGTQVFTQGIGEAVLGAGAIRSDLMLGSAWVINLAVAGWVIRRPAARRARIRAALAGSP</sequence>
<feature type="compositionally biased region" description="Basic and acidic residues" evidence="1">
    <location>
        <begin position="1"/>
        <end position="12"/>
    </location>
</feature>
<gene>
    <name evidence="3" type="ORF">EV644_101184</name>
</gene>
<feature type="transmembrane region" description="Helical" evidence="2">
    <location>
        <begin position="142"/>
        <end position="162"/>
    </location>
</feature>
<evidence type="ECO:0000313" key="3">
    <source>
        <dbReference type="EMBL" id="TCO31544.1"/>
    </source>
</evidence>
<feature type="region of interest" description="Disordered" evidence="1">
    <location>
        <begin position="1"/>
        <end position="26"/>
    </location>
</feature>
<keyword evidence="2" id="KW-0812">Transmembrane</keyword>
<reference evidence="3 4" key="1">
    <citation type="journal article" date="2015" name="Stand. Genomic Sci.">
        <title>Genomic Encyclopedia of Bacterial and Archaeal Type Strains, Phase III: the genomes of soil and plant-associated and newly described type strains.</title>
        <authorList>
            <person name="Whitman W.B."/>
            <person name="Woyke T."/>
            <person name="Klenk H.P."/>
            <person name="Zhou Y."/>
            <person name="Lilburn T.G."/>
            <person name="Beck B.J."/>
            <person name="De Vos P."/>
            <person name="Vandamme P."/>
            <person name="Eisen J.A."/>
            <person name="Garrity G."/>
            <person name="Hugenholtz P."/>
            <person name="Kyrpides N.C."/>
        </authorList>
    </citation>
    <scope>NUCLEOTIDE SEQUENCE [LARGE SCALE GENOMIC DNA]</scope>
    <source>
        <strain evidence="3 4">VKM Ac-2538</strain>
    </source>
</reference>
<keyword evidence="4" id="KW-1185">Reference proteome</keyword>
<dbReference type="Proteomes" id="UP000295818">
    <property type="component" value="Unassembled WGS sequence"/>
</dbReference>
<dbReference type="EMBL" id="SLWM01000001">
    <property type="protein sequence ID" value="TCO31544.1"/>
    <property type="molecule type" value="Genomic_DNA"/>
</dbReference>
<evidence type="ECO:0000256" key="2">
    <source>
        <dbReference type="SAM" id="Phobius"/>
    </source>
</evidence>
<feature type="transmembrane region" description="Helical" evidence="2">
    <location>
        <begin position="109"/>
        <end position="130"/>
    </location>
</feature>
<protein>
    <submittedName>
        <fullName evidence="3">Membrane protein</fullName>
    </submittedName>
</protein>
<accession>A0ABY2BU07</accession>
<proteinExistence type="predicted"/>
<organism evidence="3 4">
    <name type="scientific">Kribbella orskensis</name>
    <dbReference type="NCBI Taxonomy" id="2512216"/>
    <lineage>
        <taxon>Bacteria</taxon>
        <taxon>Bacillati</taxon>
        <taxon>Actinomycetota</taxon>
        <taxon>Actinomycetes</taxon>
        <taxon>Propionibacteriales</taxon>
        <taxon>Kribbellaceae</taxon>
        <taxon>Kribbella</taxon>
    </lineage>
</organism>
<feature type="transmembrane region" description="Helical" evidence="2">
    <location>
        <begin position="75"/>
        <end position="97"/>
    </location>
</feature>
<feature type="transmembrane region" description="Helical" evidence="2">
    <location>
        <begin position="174"/>
        <end position="194"/>
    </location>
</feature>
<dbReference type="InterPro" id="IPR018750">
    <property type="entry name" value="DUF2306_membrane"/>
</dbReference>
<keyword evidence="2" id="KW-1133">Transmembrane helix</keyword>
<feature type="transmembrane region" description="Helical" evidence="2">
    <location>
        <begin position="206"/>
        <end position="224"/>
    </location>
</feature>
<dbReference type="Pfam" id="PF10067">
    <property type="entry name" value="DUF2306"/>
    <property type="match status" value="1"/>
</dbReference>
<name>A0ABY2BU07_9ACTN</name>
<keyword evidence="2" id="KW-0472">Membrane</keyword>
<evidence type="ECO:0000256" key="1">
    <source>
        <dbReference type="SAM" id="MobiDB-lite"/>
    </source>
</evidence>
<feature type="transmembrane region" description="Helical" evidence="2">
    <location>
        <begin position="31"/>
        <end position="55"/>
    </location>
</feature>
<comment type="caution">
    <text evidence="3">The sequence shown here is derived from an EMBL/GenBank/DDBJ whole genome shotgun (WGS) entry which is preliminary data.</text>
</comment>